<keyword evidence="3" id="KW-1185">Reference proteome</keyword>
<dbReference type="Proteomes" id="UP001501265">
    <property type="component" value="Unassembled WGS sequence"/>
</dbReference>
<reference evidence="3" key="1">
    <citation type="journal article" date="2019" name="Int. J. Syst. Evol. Microbiol.">
        <title>The Global Catalogue of Microorganisms (GCM) 10K type strain sequencing project: providing services to taxonomists for standard genome sequencing and annotation.</title>
        <authorList>
            <consortium name="The Broad Institute Genomics Platform"/>
            <consortium name="The Broad Institute Genome Sequencing Center for Infectious Disease"/>
            <person name="Wu L."/>
            <person name="Ma J."/>
        </authorList>
    </citation>
    <scope>NUCLEOTIDE SEQUENCE [LARGE SCALE GENOMIC DNA]</scope>
    <source>
        <strain evidence="3">JCM 18081</strain>
    </source>
</reference>
<gene>
    <name evidence="2" type="ORF">GCM10023220_16550</name>
</gene>
<dbReference type="InterPro" id="IPR012348">
    <property type="entry name" value="RNR-like"/>
</dbReference>
<name>A0ABP9B7V7_9ACTN</name>
<dbReference type="EMBL" id="BAABIG010000017">
    <property type="protein sequence ID" value="GAA4791706.1"/>
    <property type="molecule type" value="Genomic_DNA"/>
</dbReference>
<sequence length="332" mass="38300">MTDPRKDTHDHGPGPDVPRDDDGDRGHLDESVLRRLADSWPRRATIRTDLDRIAQPEEYDEALPDYPERLLPFAEHPLFLAAGPEQRRRVNTLAWLVYNERVIAAEEYVANPTFAMIMHGVFPGADHPDLRRSVQQAHVDETWHTYMHMVAMRRTREVRQVAGEPHYPHTVTYRRLLEAEADVQEKWERDLLKLVWTTVSEISVNAYLELLARDETIQPLHALVPRLHARDESAHSSVMVEVAKELYVHLTDEQRRAFVDALPRALHAFVAQDFEVWPGILHHAGIAHAEEIVADVRARADTALLVRDFSGIRRIVREMELEDLVDFDFGAR</sequence>
<evidence type="ECO:0000313" key="3">
    <source>
        <dbReference type="Proteomes" id="UP001501265"/>
    </source>
</evidence>
<organism evidence="2 3">
    <name type="scientific">Streptomyces ziwulingensis</name>
    <dbReference type="NCBI Taxonomy" id="1045501"/>
    <lineage>
        <taxon>Bacteria</taxon>
        <taxon>Bacillati</taxon>
        <taxon>Actinomycetota</taxon>
        <taxon>Actinomycetes</taxon>
        <taxon>Kitasatosporales</taxon>
        <taxon>Streptomycetaceae</taxon>
        <taxon>Streptomyces</taxon>
    </lineage>
</organism>
<evidence type="ECO:0008006" key="4">
    <source>
        <dbReference type="Google" id="ProtNLM"/>
    </source>
</evidence>
<dbReference type="Pfam" id="PF11583">
    <property type="entry name" value="AurF"/>
    <property type="match status" value="1"/>
</dbReference>
<protein>
    <recommendedName>
        <fullName evidence="4">N-oxidase</fullName>
    </recommendedName>
</protein>
<dbReference type="InterPro" id="IPR025859">
    <property type="entry name" value="AurF/CmlI"/>
</dbReference>
<feature type="region of interest" description="Disordered" evidence="1">
    <location>
        <begin position="1"/>
        <end position="30"/>
    </location>
</feature>
<comment type="caution">
    <text evidence="2">The sequence shown here is derived from an EMBL/GenBank/DDBJ whole genome shotgun (WGS) entry which is preliminary data.</text>
</comment>
<accession>A0ABP9B7V7</accession>
<dbReference type="RefSeq" id="WP_345618371.1">
    <property type="nucleotide sequence ID" value="NZ_BAABIG010000017.1"/>
</dbReference>
<evidence type="ECO:0000313" key="2">
    <source>
        <dbReference type="EMBL" id="GAA4791706.1"/>
    </source>
</evidence>
<dbReference type="Gene3D" id="1.10.620.20">
    <property type="entry name" value="Ribonucleotide Reductase, subunit A"/>
    <property type="match status" value="1"/>
</dbReference>
<evidence type="ECO:0000256" key="1">
    <source>
        <dbReference type="SAM" id="MobiDB-lite"/>
    </source>
</evidence>
<proteinExistence type="predicted"/>